<dbReference type="Pfam" id="PF19295">
    <property type="entry name" value="SufBD_N"/>
    <property type="match status" value="1"/>
</dbReference>
<evidence type="ECO:0000313" key="9">
    <source>
        <dbReference type="Proteomes" id="UP000235723"/>
    </source>
</evidence>
<evidence type="ECO:0000313" key="6">
    <source>
        <dbReference type="EMBL" id="PMC59832.1"/>
    </source>
</evidence>
<protein>
    <submittedName>
        <fullName evidence="5">Fe-S cluster assembly protein SufB</fullName>
    </submittedName>
</protein>
<gene>
    <name evidence="6" type="primary">sufB</name>
    <name evidence="4" type="ORF">B9N49_02700</name>
    <name evidence="5" type="ORF">B9N55_04020</name>
    <name evidence="6" type="ORF">CJ208_06415</name>
</gene>
<sequence length="470" mass="52751">MAPKMKTQVDEMDRGIYDIKNKFTFRRKTEEGLTPEIVRQISEEKNEPQWMLEKRLEALEIFYNSEDPEWGPDLSVVDMNKVTTYIRPDADRSSDWNEVPDEIRDTFDKLGIQEAEKEMMLSGVGAQYDSEVVYHNIQQSLVDQGVIYTDFDTALREHEDIVKQYFAKSITPRLHKYAALHYAVWSGGSFVYVPKGVDVKIPLQSYFRLNAPGAGQFEHTMIIVEDDSYCHFIEGCSAPKYNALNVHAGAVEIFVGENATLRFSTIENWSRNMYNLNSKRAIIEKNGKVEWVSGSFGSAVSMLYPSSVLKGEGASSEYTGISFAGRDQNLDTGAVMIHAAPHTTSYVNSKSISKSGGISVYRGLVDIKENAYDSKSSVSCESLMLDNESRSDTIPVVKIGNKHVDLGHEASIGRIDDQVIFYLMTRGIPEEEAKSMVVRGFAEPIAKELPMEYAVEMNNLINLELEGSIG</sequence>
<evidence type="ECO:0000313" key="7">
    <source>
        <dbReference type="Proteomes" id="UP000215413"/>
    </source>
</evidence>
<dbReference type="EMBL" id="PNHD01000008">
    <property type="protein sequence ID" value="PMC59832.1"/>
    <property type="molecule type" value="Genomic_DNA"/>
</dbReference>
<reference evidence="5" key="1">
    <citation type="journal article" date="2017" name="J. Clin. Microbiol.">
        <title>Finegoldia magna Isolated from Orthopedic Joint Implant-Associated Infections.</title>
        <authorList>
            <person name="Soderquist B."/>
            <person name="Bjorklund S."/>
            <person name="Hellmark B."/>
            <person name="Jensen A."/>
            <person name="Bruggemann H."/>
        </authorList>
    </citation>
    <scope>NUCLEOTIDE SEQUENCE</scope>
    <source>
        <strain evidence="5">12T273</strain>
        <strain evidence="4">CCUG 54800</strain>
    </source>
</reference>
<name>A0A233VL84_FINMA</name>
<organism evidence="5 8">
    <name type="scientific">Finegoldia magna</name>
    <name type="common">Peptostreptococcus magnus</name>
    <dbReference type="NCBI Taxonomy" id="1260"/>
    <lineage>
        <taxon>Bacteria</taxon>
        <taxon>Bacillati</taxon>
        <taxon>Bacillota</taxon>
        <taxon>Tissierellia</taxon>
        <taxon>Tissierellales</taxon>
        <taxon>Peptoniphilaceae</taxon>
        <taxon>Finegoldia</taxon>
    </lineage>
</organism>
<dbReference type="PANTHER" id="PTHR30508">
    <property type="entry name" value="FES CLUSTER ASSEMBLY PROTEIN SUF"/>
    <property type="match status" value="1"/>
</dbReference>
<dbReference type="Proteomes" id="UP000235723">
    <property type="component" value="Unassembled WGS sequence"/>
</dbReference>
<feature type="domain" description="SUF system FeS cluster assembly SufBD N-terminal" evidence="3">
    <location>
        <begin position="135"/>
        <end position="204"/>
    </location>
</feature>
<dbReference type="InterPro" id="IPR000825">
    <property type="entry name" value="SUF_FeS_clus_asmbl_SufBD_core"/>
</dbReference>
<dbReference type="InterPro" id="IPR037284">
    <property type="entry name" value="SUF_FeS_clus_asmbl_SufBD_sf"/>
</dbReference>
<accession>A0A233VL84</accession>
<dbReference type="PANTHER" id="PTHR30508:SF1">
    <property type="entry name" value="UPF0051 PROTEIN ABCI8, CHLOROPLASTIC-RELATED"/>
    <property type="match status" value="1"/>
</dbReference>
<comment type="similarity">
    <text evidence="1">Belongs to the iron-sulfur cluster assembly SufBD family.</text>
</comment>
<evidence type="ECO:0000256" key="1">
    <source>
        <dbReference type="ARBA" id="ARBA00043967"/>
    </source>
</evidence>
<dbReference type="AlphaFoldDB" id="A0A233VL84"/>
<dbReference type="GO" id="GO:0016226">
    <property type="term" value="P:iron-sulfur cluster assembly"/>
    <property type="evidence" value="ECO:0007669"/>
    <property type="project" value="InterPro"/>
</dbReference>
<dbReference type="EMBL" id="NDYC01000014">
    <property type="protein sequence ID" value="OXZ28228.1"/>
    <property type="molecule type" value="Genomic_DNA"/>
</dbReference>
<dbReference type="Proteomes" id="UP000215413">
    <property type="component" value="Unassembled WGS sequence"/>
</dbReference>
<evidence type="ECO:0000313" key="5">
    <source>
        <dbReference type="EMBL" id="OXZ33121.1"/>
    </source>
</evidence>
<dbReference type="InterPro" id="IPR045595">
    <property type="entry name" value="SufBD_N"/>
</dbReference>
<evidence type="ECO:0000313" key="8">
    <source>
        <dbReference type="Proteomes" id="UP000215546"/>
    </source>
</evidence>
<dbReference type="InterPro" id="IPR010231">
    <property type="entry name" value="SUF_FeS_clus_asmbl_SufB"/>
</dbReference>
<dbReference type="SUPFAM" id="SSF101960">
    <property type="entry name" value="Stabilizer of iron transporter SufD"/>
    <property type="match status" value="1"/>
</dbReference>
<dbReference type="Pfam" id="PF01458">
    <property type="entry name" value="SUFBD_core"/>
    <property type="match status" value="1"/>
</dbReference>
<dbReference type="Proteomes" id="UP000215546">
    <property type="component" value="Unassembled WGS sequence"/>
</dbReference>
<feature type="domain" description="SUF system FeS cluster assembly SufBD core" evidence="2">
    <location>
        <begin position="207"/>
        <end position="441"/>
    </location>
</feature>
<evidence type="ECO:0000313" key="4">
    <source>
        <dbReference type="EMBL" id="OXZ28228.1"/>
    </source>
</evidence>
<dbReference type="EMBL" id="NDYE01000007">
    <property type="protein sequence ID" value="OXZ33121.1"/>
    <property type="molecule type" value="Genomic_DNA"/>
</dbReference>
<dbReference type="NCBIfam" id="TIGR01980">
    <property type="entry name" value="sufB"/>
    <property type="match status" value="1"/>
</dbReference>
<proteinExistence type="inferred from homology"/>
<evidence type="ECO:0000259" key="3">
    <source>
        <dbReference type="Pfam" id="PF19295"/>
    </source>
</evidence>
<dbReference type="InterPro" id="IPR055346">
    <property type="entry name" value="Fe-S_cluster_assembly_SufBD"/>
</dbReference>
<comment type="caution">
    <text evidence="5">The sequence shown here is derived from an EMBL/GenBank/DDBJ whole genome shotgun (WGS) entry which is preliminary data.</text>
</comment>
<dbReference type="RefSeq" id="WP_094205421.1">
    <property type="nucleotide sequence ID" value="NZ_CAUPKI010000003.1"/>
</dbReference>
<evidence type="ECO:0000259" key="2">
    <source>
        <dbReference type="Pfam" id="PF01458"/>
    </source>
</evidence>
<reference evidence="6 9" key="3">
    <citation type="submission" date="2017-09" db="EMBL/GenBank/DDBJ databases">
        <title>Bacterial strain isolated from the female urinary microbiota.</title>
        <authorList>
            <person name="Thomas-White K."/>
            <person name="Kumar N."/>
            <person name="Forster S."/>
            <person name="Putonti C."/>
            <person name="Lawley T."/>
            <person name="Wolfe A.J."/>
        </authorList>
    </citation>
    <scope>NUCLEOTIDE SEQUENCE [LARGE SCALE GENOMIC DNA]</scope>
    <source>
        <strain evidence="6 9">UMB0115</strain>
    </source>
</reference>
<reference evidence="7 8" key="2">
    <citation type="submission" date="2017-04" db="EMBL/GenBank/DDBJ databases">
        <title>Finegoldia magna isolated from orthopedic joint implant-associated infections.</title>
        <authorList>
            <person name="Bjorklund S."/>
            <person name="Bruggemann H."/>
            <person name="Jensen A."/>
            <person name="Hellmark B."/>
            <person name="Soderquist B."/>
        </authorList>
    </citation>
    <scope>NUCLEOTIDE SEQUENCE [LARGE SCALE GENOMIC DNA]</scope>
    <source>
        <strain evidence="8">12T273</strain>
        <strain evidence="7">CCUG 54800</strain>
    </source>
</reference>